<dbReference type="Proteomes" id="UP001168505">
    <property type="component" value="Unassembled WGS sequence"/>
</dbReference>
<dbReference type="Gene3D" id="3.40.960.10">
    <property type="entry name" value="VSR Endonuclease"/>
    <property type="match status" value="1"/>
</dbReference>
<evidence type="ECO:0000313" key="1">
    <source>
        <dbReference type="EMBL" id="MDN0068787.1"/>
    </source>
</evidence>
<accession>A0AAW7JP31</accession>
<organism evidence="1 2">
    <name type="scientific">Collinsella ihumii</name>
    <dbReference type="NCBI Taxonomy" id="1720204"/>
    <lineage>
        <taxon>Bacteria</taxon>
        <taxon>Bacillati</taxon>
        <taxon>Actinomycetota</taxon>
        <taxon>Coriobacteriia</taxon>
        <taxon>Coriobacteriales</taxon>
        <taxon>Coriobacteriaceae</taxon>
        <taxon>Collinsella</taxon>
    </lineage>
</organism>
<reference evidence="1" key="1">
    <citation type="submission" date="2023-06" db="EMBL/GenBank/DDBJ databases">
        <authorList>
            <person name="Zeman M."/>
            <person name="Kubasova T."/>
            <person name="Jahodarova E."/>
            <person name="Nykrynova M."/>
            <person name="Rychlik I."/>
        </authorList>
    </citation>
    <scope>NUCLEOTIDE SEQUENCE</scope>
    <source>
        <strain evidence="1">15_COKtk</strain>
    </source>
</reference>
<name>A0AAW7JP31_9ACTN</name>
<gene>
    <name evidence="1" type="ORF">QVN40_03590</name>
</gene>
<sequence length="271" mass="30176">MYCLSPGYAAIRYLAGRSFAMSFMLLMELLGAYTLSPDATIPIDRGGIWPDWRAEGRSSNEENDQEKSETAELEAAVIEQIHNKCDPALTPAQLKRFIKTATGNRAHPLRQAAKYVAKGSRSPAESLLYGMFYLPHAYGGFNCRALKGGIILNHRINFSPRASHVASGMPYAICDAYIPAASTDMEYNGIVHELENSRIHDDKRNNGMQAMGIRVLAINREQMRDIPALEAIAQSLFKYAHTRFRYQIQGYRPRQEALLNGLRAAIGLPPA</sequence>
<dbReference type="AlphaFoldDB" id="A0AAW7JP31"/>
<proteinExistence type="predicted"/>
<evidence type="ECO:0000313" key="2">
    <source>
        <dbReference type="Proteomes" id="UP001168505"/>
    </source>
</evidence>
<dbReference type="EMBL" id="JAUEIR010000003">
    <property type="protein sequence ID" value="MDN0068787.1"/>
    <property type="molecule type" value="Genomic_DNA"/>
</dbReference>
<evidence type="ECO:0008006" key="3">
    <source>
        <dbReference type="Google" id="ProtNLM"/>
    </source>
</evidence>
<comment type="caution">
    <text evidence="1">The sequence shown here is derived from an EMBL/GenBank/DDBJ whole genome shotgun (WGS) entry which is preliminary data.</text>
</comment>
<protein>
    <recommendedName>
        <fullName evidence="3">DUF559 domain-containing protein</fullName>
    </recommendedName>
</protein>
<reference evidence="1" key="2">
    <citation type="submission" date="2023-08" db="EMBL/GenBank/DDBJ databases">
        <title>Identification and characterization of horizontal gene transfer across gut microbiota members of farm animals based on homology search.</title>
        <authorList>
            <person name="Schwarzerova J."/>
            <person name="Nykrynova M."/>
            <person name="Jureckova K."/>
            <person name="Cejkova D."/>
            <person name="Rychlik I."/>
        </authorList>
    </citation>
    <scope>NUCLEOTIDE SEQUENCE</scope>
    <source>
        <strain evidence="1">15_COKtk</strain>
    </source>
</reference>